<dbReference type="OrthoDB" id="6157682at2759"/>
<dbReference type="GO" id="GO:0003824">
    <property type="term" value="F:catalytic activity"/>
    <property type="evidence" value="ECO:0007669"/>
    <property type="project" value="InterPro"/>
</dbReference>
<organism evidence="2 3">
    <name type="scientific">Dibothriocephalus latus</name>
    <name type="common">Fish tapeworm</name>
    <name type="synonym">Diphyllobothrium latum</name>
    <dbReference type="NCBI Taxonomy" id="60516"/>
    <lineage>
        <taxon>Eukaryota</taxon>
        <taxon>Metazoa</taxon>
        <taxon>Spiralia</taxon>
        <taxon>Lophotrochozoa</taxon>
        <taxon>Platyhelminthes</taxon>
        <taxon>Cestoda</taxon>
        <taxon>Eucestoda</taxon>
        <taxon>Diphyllobothriidea</taxon>
        <taxon>Diphyllobothriidae</taxon>
        <taxon>Dibothriocephalus</taxon>
    </lineage>
</organism>
<dbReference type="SUPFAM" id="SSF56219">
    <property type="entry name" value="DNase I-like"/>
    <property type="match status" value="2"/>
</dbReference>
<keyword evidence="3" id="KW-1185">Reference proteome</keyword>
<dbReference type="InterPro" id="IPR005135">
    <property type="entry name" value="Endo/exonuclease/phosphatase"/>
</dbReference>
<gene>
    <name evidence="2" type="ORF">DILT_LOCUS16370</name>
</gene>
<sequence>MVSTISAAVASPTLTIGRPSSPAPTPPARRVFRTNAQVSELATPPSRKLIQFNVNGLLGKLDQLLAFMRSHCIAVAAIQGTKWPNSTKVFFCADYTIVRRDRGRNKDGGLAFLVDKYIAHHQLPLLGADPTKVLAISFDIGPAPLTVVYVYIPPTFSCPSGFTASIAPYLLDINYPTLVYVNRPDIVMVTEIWASPCVADSELSILGYTCTGNDRKNGCGGGSCIYIKQPLTSMPLDYLQFMAAFHAAADLNRKYCLIAGDFNLPEVQWCPPSSPSKFVNLLEAVAIGMWN</sequence>
<dbReference type="Gene3D" id="3.60.10.10">
    <property type="entry name" value="Endonuclease/exonuclease/phosphatase"/>
    <property type="match status" value="1"/>
</dbReference>
<dbReference type="GO" id="GO:0061343">
    <property type="term" value="P:cell adhesion involved in heart morphogenesis"/>
    <property type="evidence" value="ECO:0007669"/>
    <property type="project" value="TreeGrafter"/>
</dbReference>
<name>A0A3P7NUH4_DIBLA</name>
<dbReference type="PANTHER" id="PTHR33395:SF22">
    <property type="entry name" value="REVERSE TRANSCRIPTASE DOMAIN-CONTAINING PROTEIN"/>
    <property type="match status" value="1"/>
</dbReference>
<dbReference type="AlphaFoldDB" id="A0A3P7NUH4"/>
<dbReference type="InterPro" id="IPR036691">
    <property type="entry name" value="Endo/exonu/phosph_ase_sf"/>
</dbReference>
<evidence type="ECO:0000313" key="3">
    <source>
        <dbReference type="Proteomes" id="UP000281553"/>
    </source>
</evidence>
<dbReference type="PANTHER" id="PTHR33395">
    <property type="entry name" value="TRANSCRIPTASE, PUTATIVE-RELATED-RELATED"/>
    <property type="match status" value="1"/>
</dbReference>
<feature type="domain" description="Endonuclease/exonuclease/phosphatase" evidence="1">
    <location>
        <begin position="182"/>
        <end position="264"/>
    </location>
</feature>
<protein>
    <recommendedName>
        <fullName evidence="1">Endonuclease/exonuclease/phosphatase domain-containing protein</fullName>
    </recommendedName>
</protein>
<dbReference type="GO" id="GO:0007508">
    <property type="term" value="P:larval heart development"/>
    <property type="evidence" value="ECO:0007669"/>
    <property type="project" value="TreeGrafter"/>
</dbReference>
<accession>A0A3P7NUH4</accession>
<reference evidence="2 3" key="1">
    <citation type="submission" date="2018-11" db="EMBL/GenBank/DDBJ databases">
        <authorList>
            <consortium name="Pathogen Informatics"/>
        </authorList>
    </citation>
    <scope>NUCLEOTIDE SEQUENCE [LARGE SCALE GENOMIC DNA]</scope>
</reference>
<evidence type="ECO:0000259" key="1">
    <source>
        <dbReference type="Pfam" id="PF03372"/>
    </source>
</evidence>
<dbReference type="Proteomes" id="UP000281553">
    <property type="component" value="Unassembled WGS sequence"/>
</dbReference>
<dbReference type="EMBL" id="UYRU01084490">
    <property type="protein sequence ID" value="VDN33931.1"/>
    <property type="molecule type" value="Genomic_DNA"/>
</dbReference>
<dbReference type="GO" id="GO:0031012">
    <property type="term" value="C:extracellular matrix"/>
    <property type="evidence" value="ECO:0007669"/>
    <property type="project" value="TreeGrafter"/>
</dbReference>
<proteinExistence type="predicted"/>
<dbReference type="Pfam" id="PF03372">
    <property type="entry name" value="Exo_endo_phos"/>
    <property type="match status" value="1"/>
</dbReference>
<evidence type="ECO:0000313" key="2">
    <source>
        <dbReference type="EMBL" id="VDN33931.1"/>
    </source>
</evidence>